<dbReference type="EMBL" id="CP110426">
    <property type="protein sequence ID" value="WAQ85747.1"/>
    <property type="molecule type" value="Genomic_DNA"/>
</dbReference>
<dbReference type="Proteomes" id="UP001164743">
    <property type="component" value="Chromosome 6A"/>
</dbReference>
<evidence type="ECO:0000256" key="1">
    <source>
        <dbReference type="SAM" id="MobiDB-lite"/>
    </source>
</evidence>
<protein>
    <submittedName>
        <fullName evidence="2">Uncharacterized protein</fullName>
    </submittedName>
</protein>
<accession>A0ABY7CMN1</accession>
<evidence type="ECO:0000313" key="2">
    <source>
        <dbReference type="EMBL" id="WAQ85747.1"/>
    </source>
</evidence>
<proteinExistence type="predicted"/>
<organism evidence="2 3">
    <name type="scientific">Puccinia triticina</name>
    <dbReference type="NCBI Taxonomy" id="208348"/>
    <lineage>
        <taxon>Eukaryota</taxon>
        <taxon>Fungi</taxon>
        <taxon>Dikarya</taxon>
        <taxon>Basidiomycota</taxon>
        <taxon>Pucciniomycotina</taxon>
        <taxon>Pucciniomycetes</taxon>
        <taxon>Pucciniales</taxon>
        <taxon>Pucciniaceae</taxon>
        <taxon>Puccinia</taxon>
    </lineage>
</organism>
<gene>
    <name evidence="2" type="ORF">PtA15_6A376</name>
</gene>
<dbReference type="RefSeq" id="XP_053021302.1">
    <property type="nucleotide sequence ID" value="XM_053170074.1"/>
</dbReference>
<evidence type="ECO:0000313" key="3">
    <source>
        <dbReference type="Proteomes" id="UP001164743"/>
    </source>
</evidence>
<keyword evidence="3" id="KW-1185">Reference proteome</keyword>
<dbReference type="GeneID" id="77810969"/>
<reference evidence="2" key="1">
    <citation type="submission" date="2022-10" db="EMBL/GenBank/DDBJ databases">
        <title>Puccinia triticina Genome sequencing and assembly.</title>
        <authorList>
            <person name="Li C."/>
        </authorList>
    </citation>
    <scope>NUCLEOTIDE SEQUENCE</scope>
    <source>
        <strain evidence="2">Pt15</strain>
    </source>
</reference>
<sequence length="90" mass="9528">MLKRAADARSPVSSWFDPDARPSPSPPALIRPAAPTDQLGSATGAAQLSWPSLDSNTPARAPPTSRDNRIQQPGNKPINPVLEPQSQLPP</sequence>
<feature type="compositionally biased region" description="Polar residues" evidence="1">
    <location>
        <begin position="38"/>
        <end position="58"/>
    </location>
</feature>
<feature type="region of interest" description="Disordered" evidence="1">
    <location>
        <begin position="1"/>
        <end position="90"/>
    </location>
</feature>
<name>A0ABY7CMN1_9BASI</name>